<dbReference type="SUPFAM" id="SSF52540">
    <property type="entry name" value="P-loop containing nucleoside triphosphate hydrolases"/>
    <property type="match status" value="1"/>
</dbReference>
<dbReference type="RefSeq" id="XP_027611575.1">
    <property type="nucleotide sequence ID" value="XM_027755774.1"/>
</dbReference>
<accession>A0A401GEQ5</accession>
<dbReference type="Proteomes" id="UP000287166">
    <property type="component" value="Unassembled WGS sequence"/>
</dbReference>
<evidence type="ECO:0000313" key="2">
    <source>
        <dbReference type="Proteomes" id="UP000287166"/>
    </source>
</evidence>
<dbReference type="AlphaFoldDB" id="A0A401GEQ5"/>
<name>A0A401GEQ5_9APHY</name>
<dbReference type="GO" id="GO:0016301">
    <property type="term" value="F:kinase activity"/>
    <property type="evidence" value="ECO:0007669"/>
    <property type="project" value="UniProtKB-KW"/>
</dbReference>
<dbReference type="GeneID" id="38777579"/>
<proteinExistence type="predicted"/>
<dbReference type="STRING" id="139825.A0A401GEQ5"/>
<dbReference type="PANTHER" id="PTHR10285">
    <property type="entry name" value="URIDINE KINASE"/>
    <property type="match status" value="1"/>
</dbReference>
<keyword evidence="2" id="KW-1185">Reference proteome</keyword>
<comment type="caution">
    <text evidence="1">The sequence shown here is derived from an EMBL/GenBank/DDBJ whole genome shotgun (WGS) entry which is preliminary data.</text>
</comment>
<protein>
    <submittedName>
        <fullName evidence="1">Probable ATP-dependent kinase</fullName>
    </submittedName>
</protein>
<dbReference type="InParanoid" id="A0A401GEQ5"/>
<sequence length="313" mass="34708">MNDDLPPAVQHMLTHVLKELAAHRARFASARAIPPLLVGVQGPQGSGKTFLTSRLRHELSSPPHALAVAVLSIDDLYLPHAGLAALASAHPQNRLLRGRGQPGTHDVPLGAEILESLRRINDGGGAVNIPRFDKSLFGGEGDRAGSTLVSPPIDVVVLEGWCVGFYPISAEEIDRRWALPVQGLGEDFFVRRGFRKEDVVDVNERLKEYVAWWECLHVFIQINPADAHPYEFIYRWRLQQEHHMKSLNGGKGMTDQQVESFVDRYIPGYVFFGEGVLNGTVDANGQQKLPPWIGHGLKVQIGENREVVDVTQF</sequence>
<dbReference type="EMBL" id="BFAD01000003">
    <property type="protein sequence ID" value="GBE80662.1"/>
    <property type="molecule type" value="Genomic_DNA"/>
</dbReference>
<dbReference type="OrthoDB" id="347435at2759"/>
<keyword evidence="1" id="KW-0808">Transferase</keyword>
<evidence type="ECO:0000313" key="1">
    <source>
        <dbReference type="EMBL" id="GBE80662.1"/>
    </source>
</evidence>
<dbReference type="FunCoup" id="A0A401GEQ5">
    <property type="interactions" value="423"/>
</dbReference>
<keyword evidence="1" id="KW-0418">Kinase</keyword>
<dbReference type="Gene3D" id="3.40.50.300">
    <property type="entry name" value="P-loop containing nucleotide triphosphate hydrolases"/>
    <property type="match status" value="1"/>
</dbReference>
<dbReference type="InterPro" id="IPR027417">
    <property type="entry name" value="P-loop_NTPase"/>
</dbReference>
<gene>
    <name evidence="1" type="ORF">SCP_0303810</name>
</gene>
<organism evidence="1 2">
    <name type="scientific">Sparassis crispa</name>
    <dbReference type="NCBI Taxonomy" id="139825"/>
    <lineage>
        <taxon>Eukaryota</taxon>
        <taxon>Fungi</taxon>
        <taxon>Dikarya</taxon>
        <taxon>Basidiomycota</taxon>
        <taxon>Agaricomycotina</taxon>
        <taxon>Agaricomycetes</taxon>
        <taxon>Polyporales</taxon>
        <taxon>Sparassidaceae</taxon>
        <taxon>Sparassis</taxon>
    </lineage>
</organism>
<reference evidence="1 2" key="1">
    <citation type="journal article" date="2018" name="Sci. Rep.">
        <title>Genome sequence of the cauliflower mushroom Sparassis crispa (Hanabiratake) and its association with beneficial usage.</title>
        <authorList>
            <person name="Kiyama R."/>
            <person name="Furutani Y."/>
            <person name="Kawaguchi K."/>
            <person name="Nakanishi T."/>
        </authorList>
    </citation>
    <scope>NUCLEOTIDE SEQUENCE [LARGE SCALE GENOMIC DNA]</scope>
</reference>